<dbReference type="SMART" id="SM00226">
    <property type="entry name" value="LMWPc"/>
    <property type="match status" value="1"/>
</dbReference>
<keyword evidence="1" id="KW-0059">Arsenical resistance</keyword>
<dbReference type="GO" id="GO:0046685">
    <property type="term" value="P:response to arsenic-containing substance"/>
    <property type="evidence" value="ECO:0007669"/>
    <property type="project" value="UniProtKB-KW"/>
</dbReference>
<reference evidence="3 4" key="1">
    <citation type="submission" date="2019-02" db="EMBL/GenBank/DDBJ databases">
        <title>Deep-cultivation of Planctomycetes and their phenomic and genomic characterization uncovers novel biology.</title>
        <authorList>
            <person name="Wiegand S."/>
            <person name="Jogler M."/>
            <person name="Boedeker C."/>
            <person name="Pinto D."/>
            <person name="Vollmers J."/>
            <person name="Rivas-Marin E."/>
            <person name="Kohn T."/>
            <person name="Peeters S.H."/>
            <person name="Heuer A."/>
            <person name="Rast P."/>
            <person name="Oberbeckmann S."/>
            <person name="Bunk B."/>
            <person name="Jeske O."/>
            <person name="Meyerdierks A."/>
            <person name="Storesund J.E."/>
            <person name="Kallscheuer N."/>
            <person name="Luecker S."/>
            <person name="Lage O.M."/>
            <person name="Pohl T."/>
            <person name="Merkel B.J."/>
            <person name="Hornburger P."/>
            <person name="Mueller R.-W."/>
            <person name="Bruemmer F."/>
            <person name="Labrenz M."/>
            <person name="Spormann A.M."/>
            <person name="Op den Camp H."/>
            <person name="Overmann J."/>
            <person name="Amann R."/>
            <person name="Jetten M.S.M."/>
            <person name="Mascher T."/>
            <person name="Medema M.H."/>
            <person name="Devos D.P."/>
            <person name="Kaster A.-K."/>
            <person name="Ovreas L."/>
            <person name="Rohde M."/>
            <person name="Galperin M.Y."/>
            <person name="Jogler C."/>
        </authorList>
    </citation>
    <scope>NUCLEOTIDE SEQUENCE [LARGE SCALE GENOMIC DNA]</scope>
    <source>
        <strain evidence="3 4">Pan189</strain>
    </source>
</reference>
<dbReference type="EC" id="2.8.4.2" evidence="3"/>
<evidence type="ECO:0000313" key="3">
    <source>
        <dbReference type="EMBL" id="QDT36981.1"/>
    </source>
</evidence>
<evidence type="ECO:0000256" key="1">
    <source>
        <dbReference type="ARBA" id="ARBA00022849"/>
    </source>
</evidence>
<proteinExistence type="predicted"/>
<sequence length="152" mass="16546">MADQRGRPRVLFLCTGNSCRSQMAEGWARSLLDSDIDACSAGVDPNKLNTLAVKVMDEAGIDISAHESKAIDACEPDTIDLVVTVCGHADETCPTFPGKTTIVHRPFDDPPKLAADAKSEDEALPIYRRVRDEIKSFVEGLPALLREHGLQQ</sequence>
<dbReference type="InterPro" id="IPR023485">
    <property type="entry name" value="Ptyr_pPase"/>
</dbReference>
<feature type="domain" description="Phosphotyrosine protein phosphatase I" evidence="2">
    <location>
        <begin position="8"/>
        <end position="144"/>
    </location>
</feature>
<name>A0A517QZC1_9PLAN</name>
<keyword evidence="4" id="KW-1185">Reference proteome</keyword>
<dbReference type="InterPro" id="IPR036196">
    <property type="entry name" value="Ptyr_pPase_sf"/>
</dbReference>
<organism evidence="3 4">
    <name type="scientific">Stratiformator vulcanicus</name>
    <dbReference type="NCBI Taxonomy" id="2527980"/>
    <lineage>
        <taxon>Bacteria</taxon>
        <taxon>Pseudomonadati</taxon>
        <taxon>Planctomycetota</taxon>
        <taxon>Planctomycetia</taxon>
        <taxon>Planctomycetales</taxon>
        <taxon>Planctomycetaceae</taxon>
        <taxon>Stratiformator</taxon>
    </lineage>
</organism>
<dbReference type="Pfam" id="PF01451">
    <property type="entry name" value="LMWPc"/>
    <property type="match status" value="1"/>
</dbReference>
<dbReference type="EMBL" id="CP036268">
    <property type="protein sequence ID" value="QDT36981.1"/>
    <property type="molecule type" value="Genomic_DNA"/>
</dbReference>
<gene>
    <name evidence="3" type="primary">arsC1</name>
    <name evidence="3" type="ORF">Pan189_13450</name>
</gene>
<keyword evidence="3" id="KW-0808">Transferase</keyword>
<dbReference type="AlphaFoldDB" id="A0A517QZC1"/>
<dbReference type="Proteomes" id="UP000317318">
    <property type="component" value="Chromosome"/>
</dbReference>
<accession>A0A517QZC1</accession>
<dbReference type="Gene3D" id="3.40.50.2300">
    <property type="match status" value="1"/>
</dbReference>
<dbReference type="PANTHER" id="PTHR43428">
    <property type="entry name" value="ARSENATE REDUCTASE"/>
    <property type="match status" value="1"/>
</dbReference>
<evidence type="ECO:0000313" key="4">
    <source>
        <dbReference type="Proteomes" id="UP000317318"/>
    </source>
</evidence>
<dbReference type="OrthoDB" id="9784339at2"/>
<dbReference type="CDD" id="cd16345">
    <property type="entry name" value="LMWP_ArsC"/>
    <property type="match status" value="1"/>
</dbReference>
<protein>
    <submittedName>
        <fullName evidence="3">Arsenate-mycothiol transferase ArsC1</fullName>
        <ecNumber evidence="3">2.8.4.2</ecNumber>
    </submittedName>
</protein>
<dbReference type="GO" id="GO:0102100">
    <property type="term" value="F:mycothiol-arsenate ligase activity"/>
    <property type="evidence" value="ECO:0007669"/>
    <property type="project" value="UniProtKB-EC"/>
</dbReference>
<dbReference type="SUPFAM" id="SSF52788">
    <property type="entry name" value="Phosphotyrosine protein phosphatases I"/>
    <property type="match status" value="1"/>
</dbReference>
<dbReference type="PANTHER" id="PTHR43428:SF1">
    <property type="entry name" value="ARSENATE REDUCTASE"/>
    <property type="match status" value="1"/>
</dbReference>
<dbReference type="KEGG" id="svp:Pan189_13450"/>
<evidence type="ECO:0000259" key="2">
    <source>
        <dbReference type="SMART" id="SM00226"/>
    </source>
</evidence>
<dbReference type="RefSeq" id="WP_145363137.1">
    <property type="nucleotide sequence ID" value="NZ_CP036268.1"/>
</dbReference>